<organism evidence="2 3">
    <name type="scientific">Oryzias javanicus</name>
    <name type="common">Javanese ricefish</name>
    <name type="synonym">Aplocheilus javanicus</name>
    <dbReference type="NCBI Taxonomy" id="123683"/>
    <lineage>
        <taxon>Eukaryota</taxon>
        <taxon>Metazoa</taxon>
        <taxon>Chordata</taxon>
        <taxon>Craniata</taxon>
        <taxon>Vertebrata</taxon>
        <taxon>Euteleostomi</taxon>
        <taxon>Actinopterygii</taxon>
        <taxon>Neopterygii</taxon>
        <taxon>Teleostei</taxon>
        <taxon>Neoteleostei</taxon>
        <taxon>Acanthomorphata</taxon>
        <taxon>Ovalentaria</taxon>
        <taxon>Atherinomorphae</taxon>
        <taxon>Beloniformes</taxon>
        <taxon>Adrianichthyidae</taxon>
        <taxon>Oryziinae</taxon>
        <taxon>Oryzias</taxon>
    </lineage>
</organism>
<dbReference type="EMBL" id="CM012460">
    <property type="protein sequence ID" value="RVE56103.1"/>
    <property type="molecule type" value="Genomic_DNA"/>
</dbReference>
<dbReference type="PANTHER" id="PTHR34488:SF1">
    <property type="entry name" value="SI:CH211-245H14.1-RELATED"/>
    <property type="match status" value="1"/>
</dbReference>
<keyword evidence="3" id="KW-1185">Reference proteome</keyword>
<reference evidence="2 3" key="2">
    <citation type="submission" date="2019-01" db="EMBL/GenBank/DDBJ databases">
        <title>A chromosome length genome reference of the Java medaka (oryzias javanicus).</title>
        <authorList>
            <person name="Herpin A."/>
            <person name="Takehana Y."/>
            <person name="Naruse K."/>
            <person name="Ansai S."/>
            <person name="Kawaguchi M."/>
        </authorList>
    </citation>
    <scope>NUCLEOTIDE SEQUENCE [LARGE SCALE GENOMIC DNA]</scope>
    <source>
        <strain evidence="2">RS831</strain>
        <tissue evidence="2">Whole body</tissue>
    </source>
</reference>
<evidence type="ECO:0000313" key="3">
    <source>
        <dbReference type="Proteomes" id="UP000283210"/>
    </source>
</evidence>
<feature type="region of interest" description="Disordered" evidence="1">
    <location>
        <begin position="242"/>
        <end position="302"/>
    </location>
</feature>
<dbReference type="PANTHER" id="PTHR34488">
    <property type="entry name" value="SI:CH211-245H14.1-RELATED"/>
    <property type="match status" value="1"/>
</dbReference>
<protein>
    <submittedName>
        <fullName evidence="2">Uncharacterized protein</fullName>
    </submittedName>
</protein>
<proteinExistence type="predicted"/>
<sequence length="439" mass="49941">MSTLFQEIKCYDAAAASMMEAVGFQTDSEIQSLTPEDMYELFPGLEALNLRNKIFEIIDKQKRTHLLLDDYKGVIDQDLFRDIVMVECYGRIKNTKDQLHKMQTVLERYDEIGEDISQSLDSKKETDFQTDSLFRTFSREDLHLLFPGKKTLKLRKTISEIMHNQKPTHQFLEKLQGFIQQDSLKDAADVTEYLDRIKNTKDQLNKMQDVLNAHVKMSKDINKSQVSGKGSSSDTNALMANNEMHRDPRTLDNTNMNPDLKKNISKGLKQTCQSEGPGAGCGPPEKRTGPSKPQPVWDRGLSFKQKPPVKYKMKVCGETFGAHLQLLEQIQTSGLKLIKGNDEESCITIVFCPVVSQIGTDAEAAVKMVPGDDPVILLITIYSQEPKHVSSSEVLTSYPNVYLEVNVFYHDRKNGLLKCEENRNAVMQLRDELMKYQRS</sequence>
<reference evidence="2 3" key="1">
    <citation type="submission" date="2018-11" db="EMBL/GenBank/DDBJ databases">
        <authorList>
            <person name="Lopez-Roques C."/>
            <person name="Donnadieu C."/>
            <person name="Bouchez O."/>
            <person name="Klopp C."/>
            <person name="Cabau C."/>
            <person name="Zahm M."/>
        </authorList>
    </citation>
    <scope>NUCLEOTIDE SEQUENCE [LARGE SCALE GENOMIC DNA]</scope>
    <source>
        <strain evidence="2">RS831</strain>
        <tissue evidence="2">Whole body</tissue>
    </source>
</reference>
<gene>
    <name evidence="2" type="ORF">OJAV_G00232970</name>
</gene>
<dbReference type="Proteomes" id="UP000283210">
    <property type="component" value="Chromosome 24"/>
</dbReference>
<evidence type="ECO:0000256" key="1">
    <source>
        <dbReference type="SAM" id="MobiDB-lite"/>
    </source>
</evidence>
<evidence type="ECO:0000313" key="2">
    <source>
        <dbReference type="EMBL" id="RVE56103.1"/>
    </source>
</evidence>
<accession>A0A3S2MBZ5</accession>
<dbReference type="OrthoDB" id="8446971at2759"/>
<name>A0A3S2MBZ5_ORYJA</name>
<dbReference type="AlphaFoldDB" id="A0A3S2MBZ5"/>